<dbReference type="InterPro" id="IPR038371">
    <property type="entry name" value="Cu_polyphenol_OxRdtase_sf"/>
</dbReference>
<dbReference type="EMBL" id="MPRK01000004">
    <property type="protein sequence ID" value="OOZ43043.1"/>
    <property type="molecule type" value="Genomic_DNA"/>
</dbReference>
<comment type="catalytic activity">
    <reaction evidence="9">
        <text>S-methyl-5'-thioadenosine + phosphate = 5-(methylsulfanyl)-alpha-D-ribose 1-phosphate + adenine</text>
        <dbReference type="Rhea" id="RHEA:11852"/>
        <dbReference type="ChEBI" id="CHEBI:16708"/>
        <dbReference type="ChEBI" id="CHEBI:17509"/>
        <dbReference type="ChEBI" id="CHEBI:43474"/>
        <dbReference type="ChEBI" id="CHEBI:58533"/>
        <dbReference type="EC" id="2.4.2.28"/>
    </reaction>
    <physiologicalReaction direction="left-to-right" evidence="9">
        <dbReference type="Rhea" id="RHEA:11853"/>
    </physiologicalReaction>
</comment>
<dbReference type="Proteomes" id="UP000190198">
    <property type="component" value="Unassembled WGS sequence"/>
</dbReference>
<accession>A0A1T2LD72</accession>
<evidence type="ECO:0000313" key="12">
    <source>
        <dbReference type="Proteomes" id="UP000190198"/>
    </source>
</evidence>
<organism evidence="11 12">
    <name type="scientific">Solemya elarraichensis gill symbiont</name>
    <dbReference type="NCBI Taxonomy" id="1918949"/>
    <lineage>
        <taxon>Bacteria</taxon>
        <taxon>Pseudomonadati</taxon>
        <taxon>Pseudomonadota</taxon>
        <taxon>Gammaproteobacteria</taxon>
        <taxon>sulfur-oxidizing symbionts</taxon>
    </lineage>
</organism>
<evidence type="ECO:0000256" key="3">
    <source>
        <dbReference type="ARBA" id="ARBA00022679"/>
    </source>
</evidence>
<evidence type="ECO:0000256" key="6">
    <source>
        <dbReference type="ARBA" id="ARBA00022833"/>
    </source>
</evidence>
<gene>
    <name evidence="11" type="ORF">BOW52_00540</name>
</gene>
<dbReference type="InterPro" id="IPR003730">
    <property type="entry name" value="Cu_polyphenol_OxRdtase"/>
</dbReference>
<keyword evidence="6" id="KW-0862">Zinc</keyword>
<keyword evidence="12" id="KW-1185">Reference proteome</keyword>
<evidence type="ECO:0000256" key="5">
    <source>
        <dbReference type="ARBA" id="ARBA00022801"/>
    </source>
</evidence>
<reference evidence="11 12" key="1">
    <citation type="submission" date="2016-11" db="EMBL/GenBank/DDBJ databases">
        <title>Mixed transmission modes and dynamic genome evolution in an obligate animal-bacterial symbiosis.</title>
        <authorList>
            <person name="Russell S.L."/>
            <person name="Corbett-Detig R.B."/>
            <person name="Cavanaugh C.M."/>
        </authorList>
    </citation>
    <scope>NUCLEOTIDE SEQUENCE [LARGE SCALE GENOMIC DNA]</scope>
    <source>
        <strain evidence="11">Sp-SM6</strain>
    </source>
</reference>
<protein>
    <recommendedName>
        <fullName evidence="10">Purine nucleoside phosphorylase</fullName>
    </recommendedName>
</protein>
<evidence type="ECO:0000256" key="2">
    <source>
        <dbReference type="ARBA" id="ARBA00007353"/>
    </source>
</evidence>
<dbReference type="PANTHER" id="PTHR30616">
    <property type="entry name" value="UNCHARACTERIZED PROTEIN YFIH"/>
    <property type="match status" value="1"/>
</dbReference>
<dbReference type="NCBIfam" id="TIGR00726">
    <property type="entry name" value="peptidoglycan editing factor PgeF"/>
    <property type="match status" value="1"/>
</dbReference>
<comment type="catalytic activity">
    <reaction evidence="1">
        <text>inosine + phosphate = alpha-D-ribose 1-phosphate + hypoxanthine</text>
        <dbReference type="Rhea" id="RHEA:27646"/>
        <dbReference type="ChEBI" id="CHEBI:17368"/>
        <dbReference type="ChEBI" id="CHEBI:17596"/>
        <dbReference type="ChEBI" id="CHEBI:43474"/>
        <dbReference type="ChEBI" id="CHEBI:57720"/>
        <dbReference type="EC" id="2.4.2.1"/>
    </reaction>
    <physiologicalReaction direction="left-to-right" evidence="1">
        <dbReference type="Rhea" id="RHEA:27647"/>
    </physiologicalReaction>
</comment>
<proteinExistence type="inferred from homology"/>
<dbReference type="RefSeq" id="WP_078475947.1">
    <property type="nucleotide sequence ID" value="NZ_MPRK01000004.1"/>
</dbReference>
<dbReference type="GO" id="GO:0016787">
    <property type="term" value="F:hydrolase activity"/>
    <property type="evidence" value="ECO:0007669"/>
    <property type="project" value="UniProtKB-KW"/>
</dbReference>
<name>A0A1T2LD72_9GAMM</name>
<keyword evidence="4" id="KW-0479">Metal-binding</keyword>
<dbReference type="OrthoDB" id="4279at2"/>
<evidence type="ECO:0000256" key="1">
    <source>
        <dbReference type="ARBA" id="ARBA00000553"/>
    </source>
</evidence>
<evidence type="ECO:0000256" key="4">
    <source>
        <dbReference type="ARBA" id="ARBA00022723"/>
    </source>
</evidence>
<keyword evidence="5" id="KW-0378">Hydrolase</keyword>
<dbReference type="InterPro" id="IPR011324">
    <property type="entry name" value="Cytotoxic_necrot_fac-like_cat"/>
</dbReference>
<dbReference type="GO" id="GO:0017061">
    <property type="term" value="F:S-methyl-5-thioadenosine phosphorylase activity"/>
    <property type="evidence" value="ECO:0007669"/>
    <property type="project" value="UniProtKB-EC"/>
</dbReference>
<comment type="similarity">
    <text evidence="2 10">Belongs to the purine nucleoside phosphorylase YfiH/LACC1 family.</text>
</comment>
<dbReference type="AlphaFoldDB" id="A0A1T2LD72"/>
<dbReference type="Pfam" id="PF02578">
    <property type="entry name" value="Cu-oxidase_4"/>
    <property type="match status" value="1"/>
</dbReference>
<dbReference type="GO" id="GO:0005507">
    <property type="term" value="F:copper ion binding"/>
    <property type="evidence" value="ECO:0007669"/>
    <property type="project" value="TreeGrafter"/>
</dbReference>
<comment type="catalytic activity">
    <reaction evidence="7">
        <text>adenosine + H2O + H(+) = inosine + NH4(+)</text>
        <dbReference type="Rhea" id="RHEA:24408"/>
        <dbReference type="ChEBI" id="CHEBI:15377"/>
        <dbReference type="ChEBI" id="CHEBI:15378"/>
        <dbReference type="ChEBI" id="CHEBI:16335"/>
        <dbReference type="ChEBI" id="CHEBI:17596"/>
        <dbReference type="ChEBI" id="CHEBI:28938"/>
        <dbReference type="EC" id="3.5.4.4"/>
    </reaction>
    <physiologicalReaction direction="left-to-right" evidence="7">
        <dbReference type="Rhea" id="RHEA:24409"/>
    </physiologicalReaction>
</comment>
<comment type="caution">
    <text evidence="11">The sequence shown here is derived from an EMBL/GenBank/DDBJ whole genome shotgun (WGS) entry which is preliminary data.</text>
</comment>
<evidence type="ECO:0000313" key="11">
    <source>
        <dbReference type="EMBL" id="OOZ43043.1"/>
    </source>
</evidence>
<dbReference type="SUPFAM" id="SSF64438">
    <property type="entry name" value="CNF1/YfiH-like putative cysteine hydrolases"/>
    <property type="match status" value="1"/>
</dbReference>
<evidence type="ECO:0000256" key="8">
    <source>
        <dbReference type="ARBA" id="ARBA00048968"/>
    </source>
</evidence>
<comment type="catalytic activity">
    <reaction evidence="8">
        <text>adenosine + phosphate = alpha-D-ribose 1-phosphate + adenine</text>
        <dbReference type="Rhea" id="RHEA:27642"/>
        <dbReference type="ChEBI" id="CHEBI:16335"/>
        <dbReference type="ChEBI" id="CHEBI:16708"/>
        <dbReference type="ChEBI" id="CHEBI:43474"/>
        <dbReference type="ChEBI" id="CHEBI:57720"/>
        <dbReference type="EC" id="2.4.2.1"/>
    </reaction>
    <physiologicalReaction direction="left-to-right" evidence="8">
        <dbReference type="Rhea" id="RHEA:27643"/>
    </physiologicalReaction>
</comment>
<keyword evidence="3" id="KW-0808">Transferase</keyword>
<dbReference type="PANTHER" id="PTHR30616:SF2">
    <property type="entry name" value="PURINE NUCLEOSIDE PHOSPHORYLASE LACC1"/>
    <property type="match status" value="1"/>
</dbReference>
<evidence type="ECO:0000256" key="7">
    <source>
        <dbReference type="ARBA" id="ARBA00047989"/>
    </source>
</evidence>
<evidence type="ECO:0000256" key="9">
    <source>
        <dbReference type="ARBA" id="ARBA00049893"/>
    </source>
</evidence>
<dbReference type="Gene3D" id="3.60.140.10">
    <property type="entry name" value="CNF1/YfiH-like putative cysteine hydrolases"/>
    <property type="match status" value="1"/>
</dbReference>
<dbReference type="CDD" id="cd16833">
    <property type="entry name" value="YfiH"/>
    <property type="match status" value="1"/>
</dbReference>
<sequence length="243" mass="26532">MHWIEPDWPAPANIKAISTMRQGGISSEPWASLNLGDYVGDDSQHVAHNRAELVRAAGVPAEPHWLRQVHGCDVVETQHVQGGCDADAACSFQSGEVCVVMTADCLPVLICDRSGTMVAAVHAGWRGLCDGVLEAAIAKLETSAGNLVGWLGPAISQQAFEVGEEVRDAFIARESRAQEAFIRNRQGRWMADIYLLARQRLENAGVMHVFGGNYCTFTEEGDFFSYRRDGITGRMASMIWIAP</sequence>
<evidence type="ECO:0000256" key="10">
    <source>
        <dbReference type="RuleBase" id="RU361274"/>
    </source>
</evidence>